<dbReference type="Gene3D" id="2.40.180.10">
    <property type="entry name" value="Catalase core domain"/>
    <property type="match status" value="1"/>
</dbReference>
<reference evidence="1 2" key="1">
    <citation type="submission" date="2022-11" db="EMBL/GenBank/DDBJ databases">
        <title>Minimal conservation of predation-associated metabolite biosynthetic gene clusters underscores biosynthetic potential of Myxococcota including descriptions for ten novel species: Archangium lansinium sp. nov., Myxococcus landrumus sp. nov., Nannocystis bai.</title>
        <authorList>
            <person name="Ahearne A."/>
            <person name="Stevens C."/>
            <person name="Phillips K."/>
        </authorList>
    </citation>
    <scope>NUCLEOTIDE SEQUENCE [LARGE SCALE GENOMIC DNA]</scope>
    <source>
        <strain evidence="1 2">MIWBW</strain>
    </source>
</reference>
<sequence length="335" mass="37668">MAQIDSEQAAVASLLETFIGVMARRHVALDSRVHRPVFLKPQGTARGVFKIRHDLPADLRVGVFSHKEFPAWVRFSGDTVPQNTDLANNTLGLGIKLLGVPGTKLLDGEEGALTHDFVLQNHDVFFVDNAQEFAEFSAAALAGDEELAQFFATHPTAAAILQEMASKQEESLLLASFFSAVPYAFGERFVKYAVRPCRPGKHRPQGPKSERGPDYLRRDLRERLLDDEARFDFFLQFQKDPVTMPIEKATVRWSESVSPFIHVATLELARQDIDLPGQQENIDDQSFTGWHALPEHAPVGSVNRARRVVYKASADYRRRRNHVPIGEPFESVRLR</sequence>
<dbReference type="InterPro" id="IPR020835">
    <property type="entry name" value="Catalase_sf"/>
</dbReference>
<evidence type="ECO:0000313" key="2">
    <source>
        <dbReference type="Proteomes" id="UP001207654"/>
    </source>
</evidence>
<comment type="caution">
    <text evidence="1">The sequence shown here is derived from an EMBL/GenBank/DDBJ whole genome shotgun (WGS) entry which is preliminary data.</text>
</comment>
<dbReference type="SUPFAM" id="SSF56634">
    <property type="entry name" value="Heme-dependent catalase-like"/>
    <property type="match status" value="1"/>
</dbReference>
<name>A0ABT4AC19_9BACT</name>
<protein>
    <recommendedName>
        <fullName evidence="3">Catalase</fullName>
    </recommendedName>
</protein>
<organism evidence="1 2">
    <name type="scientific">Archangium lansingense</name>
    <dbReference type="NCBI Taxonomy" id="2995310"/>
    <lineage>
        <taxon>Bacteria</taxon>
        <taxon>Pseudomonadati</taxon>
        <taxon>Myxococcota</taxon>
        <taxon>Myxococcia</taxon>
        <taxon>Myxococcales</taxon>
        <taxon>Cystobacterineae</taxon>
        <taxon>Archangiaceae</taxon>
        <taxon>Archangium</taxon>
    </lineage>
</organism>
<keyword evidence="2" id="KW-1185">Reference proteome</keyword>
<dbReference type="Proteomes" id="UP001207654">
    <property type="component" value="Unassembled WGS sequence"/>
</dbReference>
<evidence type="ECO:0000313" key="1">
    <source>
        <dbReference type="EMBL" id="MCY1079216.1"/>
    </source>
</evidence>
<evidence type="ECO:0008006" key="3">
    <source>
        <dbReference type="Google" id="ProtNLM"/>
    </source>
</evidence>
<dbReference type="EMBL" id="JAPNKA010000001">
    <property type="protein sequence ID" value="MCY1079216.1"/>
    <property type="molecule type" value="Genomic_DNA"/>
</dbReference>
<dbReference type="RefSeq" id="WP_267537949.1">
    <property type="nucleotide sequence ID" value="NZ_JAPNKA010000001.1"/>
</dbReference>
<accession>A0ABT4AC19</accession>
<gene>
    <name evidence="1" type="ORF">OV287_32620</name>
</gene>
<proteinExistence type="predicted"/>